<dbReference type="GO" id="GO:0005886">
    <property type="term" value="C:plasma membrane"/>
    <property type="evidence" value="ECO:0007669"/>
    <property type="project" value="UniProtKB-SubCell"/>
</dbReference>
<dbReference type="AlphaFoldDB" id="A0A4D7CXX8"/>
<comment type="similarity">
    <text evidence="7">Belongs to the transglycosylase MltG family.</text>
</comment>
<comment type="function">
    <text evidence="7">Functions as a peptidoglycan terminase that cleaves nascent peptidoglycan strands endolytically to terminate their elongation.</text>
</comment>
<dbReference type="PANTHER" id="PTHR30518">
    <property type="entry name" value="ENDOLYTIC MUREIN TRANSGLYCOSYLASE"/>
    <property type="match status" value="1"/>
</dbReference>
<evidence type="ECO:0000256" key="6">
    <source>
        <dbReference type="ARBA" id="ARBA00023316"/>
    </source>
</evidence>
<keyword evidence="6 7" id="KW-0961">Cell wall biogenesis/degradation</keyword>
<keyword evidence="9" id="KW-1185">Reference proteome</keyword>
<reference evidence="8 9" key="1">
    <citation type="submission" date="2019-04" db="EMBL/GenBank/DDBJ databases">
        <title>Vagococcus sp. nov., isolated from faeces of yaks (Bos grunniens).</title>
        <authorList>
            <person name="Ge Y."/>
        </authorList>
    </citation>
    <scope>NUCLEOTIDE SEQUENCE [LARGE SCALE GENOMIC DNA]</scope>
    <source>
        <strain evidence="8 9">MN-17</strain>
    </source>
</reference>
<evidence type="ECO:0000313" key="9">
    <source>
        <dbReference type="Proteomes" id="UP000298615"/>
    </source>
</evidence>
<dbReference type="Proteomes" id="UP000298615">
    <property type="component" value="Chromosome"/>
</dbReference>
<sequence length="369" mass="41863">MRRQQAREKENRMVRKIVITLVSALVILAMILGFSVYRYWQTGTQPLNANDSTLKQVEIPIGTSNKGIGNILEKNKIIKSGLVFNYYMKMENQTDFKGGFYQMSPDMTLDDIAALLKEGGTEEPLALADGKISVPEGYSLEQVAEVVNEATDISAEEFIKTANDEAFLKELYEAYPELLASTKAAKDVRYHLEGYLFPATYNYYKDKTAKDIITEMVDKTNQVLTTRQEQINASHHSIQEILTLASLVEKEGVTSPDRRNIAKVFLNRLDIGMRIESDITILYALQKHKVHLSYEDLEVDSPYNLYRNDGLGPGPFNNPGLDAIDAVLNPADNNYYYFLANVETGKVYFAETYEEHLQLKEEHIDNLNN</sequence>
<evidence type="ECO:0000313" key="8">
    <source>
        <dbReference type="EMBL" id="QCI87347.1"/>
    </source>
</evidence>
<accession>A0A4D7CXX8</accession>
<keyword evidence="5 7" id="KW-0456">Lyase</keyword>
<dbReference type="CDD" id="cd08010">
    <property type="entry name" value="MltG_like"/>
    <property type="match status" value="1"/>
</dbReference>
<evidence type="ECO:0000256" key="5">
    <source>
        <dbReference type="ARBA" id="ARBA00023239"/>
    </source>
</evidence>
<feature type="transmembrane region" description="Helical" evidence="7">
    <location>
        <begin position="21"/>
        <end position="40"/>
    </location>
</feature>
<evidence type="ECO:0000256" key="4">
    <source>
        <dbReference type="ARBA" id="ARBA00023136"/>
    </source>
</evidence>
<dbReference type="GO" id="GO:0071555">
    <property type="term" value="P:cell wall organization"/>
    <property type="evidence" value="ECO:0007669"/>
    <property type="project" value="UniProtKB-KW"/>
</dbReference>
<evidence type="ECO:0000256" key="2">
    <source>
        <dbReference type="ARBA" id="ARBA00022692"/>
    </source>
</evidence>
<organism evidence="8 9">
    <name type="scientific">Vagococcus zengguangii</name>
    <dbReference type="NCBI Taxonomy" id="2571750"/>
    <lineage>
        <taxon>Bacteria</taxon>
        <taxon>Bacillati</taxon>
        <taxon>Bacillota</taxon>
        <taxon>Bacilli</taxon>
        <taxon>Lactobacillales</taxon>
        <taxon>Enterococcaceae</taxon>
        <taxon>Vagococcus</taxon>
    </lineage>
</organism>
<keyword evidence="2 7" id="KW-0812">Transmembrane</keyword>
<dbReference type="KEGG" id="vao:FA707_03180"/>
<dbReference type="GO" id="GO:0008932">
    <property type="term" value="F:lytic endotransglycosylase activity"/>
    <property type="evidence" value="ECO:0007669"/>
    <property type="project" value="UniProtKB-UniRule"/>
</dbReference>
<gene>
    <name evidence="7 8" type="primary">mltG</name>
    <name evidence="8" type="ORF">FA707_03180</name>
</gene>
<comment type="subcellular location">
    <subcellularLocation>
        <location evidence="7">Cell membrane</location>
        <topology evidence="7">Single-pass membrane protein</topology>
    </subcellularLocation>
</comment>
<name>A0A4D7CXX8_9ENTE</name>
<evidence type="ECO:0000256" key="1">
    <source>
        <dbReference type="ARBA" id="ARBA00022475"/>
    </source>
</evidence>
<keyword evidence="1 7" id="KW-1003">Cell membrane</keyword>
<dbReference type="Pfam" id="PF02618">
    <property type="entry name" value="YceG"/>
    <property type="match status" value="1"/>
</dbReference>
<dbReference type="HAMAP" id="MF_02065">
    <property type="entry name" value="MltG"/>
    <property type="match status" value="1"/>
</dbReference>
<dbReference type="PANTHER" id="PTHR30518:SF2">
    <property type="entry name" value="ENDOLYTIC MUREIN TRANSGLYCOSYLASE"/>
    <property type="match status" value="1"/>
</dbReference>
<dbReference type="InterPro" id="IPR003770">
    <property type="entry name" value="MLTG-like"/>
</dbReference>
<proteinExistence type="inferred from homology"/>
<evidence type="ECO:0000256" key="3">
    <source>
        <dbReference type="ARBA" id="ARBA00022989"/>
    </source>
</evidence>
<comment type="catalytic activity">
    <reaction evidence="7">
        <text>a peptidoglycan chain = a peptidoglycan chain with N-acetyl-1,6-anhydromuramyl-[peptide] at the reducing end + a peptidoglycan chain with N-acetylglucosamine at the non-reducing end.</text>
        <dbReference type="EC" id="4.2.2.29"/>
    </reaction>
</comment>
<dbReference type="EC" id="4.2.2.29" evidence="7"/>
<protein>
    <recommendedName>
        <fullName evidence="7">Endolytic murein transglycosylase</fullName>
        <ecNumber evidence="7">4.2.2.29</ecNumber>
    </recommendedName>
    <alternativeName>
        <fullName evidence="7">Peptidoglycan lytic transglycosylase</fullName>
    </alternativeName>
    <alternativeName>
        <fullName evidence="7">Peptidoglycan polymerization terminase</fullName>
    </alternativeName>
</protein>
<evidence type="ECO:0000256" key="7">
    <source>
        <dbReference type="HAMAP-Rule" id="MF_02065"/>
    </source>
</evidence>
<dbReference type="Gene3D" id="3.30.1490.480">
    <property type="entry name" value="Endolytic murein transglycosylase"/>
    <property type="match status" value="1"/>
</dbReference>
<keyword evidence="4 7" id="KW-0472">Membrane</keyword>
<dbReference type="GO" id="GO:0009252">
    <property type="term" value="P:peptidoglycan biosynthetic process"/>
    <property type="evidence" value="ECO:0007669"/>
    <property type="project" value="UniProtKB-UniRule"/>
</dbReference>
<keyword evidence="3 7" id="KW-1133">Transmembrane helix</keyword>
<dbReference type="NCBIfam" id="TIGR00247">
    <property type="entry name" value="endolytic transglycosylase MltG"/>
    <property type="match status" value="1"/>
</dbReference>
<feature type="site" description="Important for catalytic activity" evidence="7">
    <location>
        <position position="251"/>
    </location>
</feature>
<dbReference type="EMBL" id="CP039712">
    <property type="protein sequence ID" value="QCI87347.1"/>
    <property type="molecule type" value="Genomic_DNA"/>
</dbReference>